<protein>
    <submittedName>
        <fullName evidence="2">TD and POZ domain-containing protein 4</fullName>
    </submittedName>
</protein>
<dbReference type="InterPro" id="IPR002083">
    <property type="entry name" value="MATH/TRAF_dom"/>
</dbReference>
<dbReference type="CDD" id="cd00121">
    <property type="entry name" value="MATH"/>
    <property type="match status" value="1"/>
</dbReference>
<accession>A0A3L6PMB7</accession>
<dbReference type="AlphaFoldDB" id="A0A3L6PMB7"/>
<proteinExistence type="predicted"/>
<evidence type="ECO:0000313" key="3">
    <source>
        <dbReference type="Proteomes" id="UP000275267"/>
    </source>
</evidence>
<sequence>MGQEHENFIRSRTFSVGGHNWSIRFYPDGYLKGDEDHISVYLELMDKAKSFSFILEAALGALPNRAKVLTLPFKSATMKDADLAWFGDFMVTSIP</sequence>
<dbReference type="EMBL" id="PQIB02000017">
    <property type="protein sequence ID" value="RLM58788.1"/>
    <property type="molecule type" value="Genomic_DNA"/>
</dbReference>
<evidence type="ECO:0000313" key="2">
    <source>
        <dbReference type="EMBL" id="RLM58788.1"/>
    </source>
</evidence>
<dbReference type="Pfam" id="PF22486">
    <property type="entry name" value="MATH_2"/>
    <property type="match status" value="1"/>
</dbReference>
<dbReference type="InterPro" id="IPR008974">
    <property type="entry name" value="TRAF-like"/>
</dbReference>
<dbReference type="OrthoDB" id="294378at2759"/>
<dbReference type="SUPFAM" id="SSF49599">
    <property type="entry name" value="TRAF domain-like"/>
    <property type="match status" value="1"/>
</dbReference>
<keyword evidence="3" id="KW-1185">Reference proteome</keyword>
<dbReference type="PROSITE" id="PS50144">
    <property type="entry name" value="MATH"/>
    <property type="match status" value="1"/>
</dbReference>
<reference evidence="3" key="1">
    <citation type="journal article" date="2019" name="Nat. Commun.">
        <title>The genome of broomcorn millet.</title>
        <authorList>
            <person name="Zou C."/>
            <person name="Miki D."/>
            <person name="Li D."/>
            <person name="Tang Q."/>
            <person name="Xiao L."/>
            <person name="Rajput S."/>
            <person name="Deng P."/>
            <person name="Jia W."/>
            <person name="Huang R."/>
            <person name="Zhang M."/>
            <person name="Sun Y."/>
            <person name="Hu J."/>
            <person name="Fu X."/>
            <person name="Schnable P.S."/>
            <person name="Li F."/>
            <person name="Zhang H."/>
            <person name="Feng B."/>
            <person name="Zhu X."/>
            <person name="Liu R."/>
            <person name="Schnable J.C."/>
            <person name="Zhu J.-K."/>
            <person name="Zhang H."/>
        </authorList>
    </citation>
    <scope>NUCLEOTIDE SEQUENCE [LARGE SCALE GENOMIC DNA]</scope>
</reference>
<comment type="caution">
    <text evidence="2">The sequence shown here is derived from an EMBL/GenBank/DDBJ whole genome shotgun (WGS) entry which is preliminary data.</text>
</comment>
<feature type="domain" description="MATH" evidence="1">
    <location>
        <begin position="1"/>
        <end position="95"/>
    </location>
</feature>
<dbReference type="STRING" id="4540.A0A3L6PMB7"/>
<organism evidence="2 3">
    <name type="scientific">Panicum miliaceum</name>
    <name type="common">Proso millet</name>
    <name type="synonym">Broomcorn millet</name>
    <dbReference type="NCBI Taxonomy" id="4540"/>
    <lineage>
        <taxon>Eukaryota</taxon>
        <taxon>Viridiplantae</taxon>
        <taxon>Streptophyta</taxon>
        <taxon>Embryophyta</taxon>
        <taxon>Tracheophyta</taxon>
        <taxon>Spermatophyta</taxon>
        <taxon>Magnoliopsida</taxon>
        <taxon>Liliopsida</taxon>
        <taxon>Poales</taxon>
        <taxon>Poaceae</taxon>
        <taxon>PACMAD clade</taxon>
        <taxon>Panicoideae</taxon>
        <taxon>Panicodae</taxon>
        <taxon>Paniceae</taxon>
        <taxon>Panicinae</taxon>
        <taxon>Panicum</taxon>
        <taxon>Panicum sect. Panicum</taxon>
    </lineage>
</organism>
<dbReference type="Proteomes" id="UP000275267">
    <property type="component" value="Unassembled WGS sequence"/>
</dbReference>
<name>A0A3L6PMB7_PANMI</name>
<gene>
    <name evidence="2" type="ORF">C2845_PM18G08810</name>
</gene>
<evidence type="ECO:0000259" key="1">
    <source>
        <dbReference type="PROSITE" id="PS50144"/>
    </source>
</evidence>
<dbReference type="Gene3D" id="2.60.210.10">
    <property type="entry name" value="Apoptosis, Tumor Necrosis Factor Receptor Associated Protein 2, Chain A"/>
    <property type="match status" value="1"/>
</dbReference>